<dbReference type="GO" id="GO:0006364">
    <property type="term" value="P:rRNA processing"/>
    <property type="evidence" value="ECO:0007669"/>
    <property type="project" value="UniProtKB-KW"/>
</dbReference>
<dbReference type="GO" id="GO:0003729">
    <property type="term" value="F:mRNA binding"/>
    <property type="evidence" value="ECO:0007669"/>
    <property type="project" value="TreeGrafter"/>
</dbReference>
<feature type="compositionally biased region" description="Basic and acidic residues" evidence="7">
    <location>
        <begin position="234"/>
        <end position="244"/>
    </location>
</feature>
<dbReference type="STRING" id="1245748.A0A397HRD5"/>
<gene>
    <name evidence="9" type="ORF">CFD26_105997</name>
</gene>
<evidence type="ECO:0000313" key="10">
    <source>
        <dbReference type="Proteomes" id="UP000215289"/>
    </source>
</evidence>
<feature type="compositionally biased region" description="Polar residues" evidence="7">
    <location>
        <begin position="180"/>
        <end position="196"/>
    </location>
</feature>
<dbReference type="Gene3D" id="1.25.10.10">
    <property type="entry name" value="Leucine-rich Repeat Variant"/>
    <property type="match status" value="1"/>
</dbReference>
<reference evidence="9 10" key="1">
    <citation type="submission" date="2018-08" db="EMBL/GenBank/DDBJ databases">
        <title>Draft genome sequences of two Aspergillus turcosus clinical strains isolated from bronchoalveolar lavage fluid: one azole-susceptible and the other azole-resistant.</title>
        <authorList>
            <person name="Parent-Michaud M."/>
            <person name="Dufresne P.J."/>
            <person name="Fournier E."/>
            <person name="Martineau C."/>
            <person name="Moreira S."/>
            <person name="Perkins V."/>
            <person name="De Repentigny L."/>
            <person name="Dufresne S.F."/>
        </authorList>
    </citation>
    <scope>NUCLEOTIDE SEQUENCE [LARGE SCALE GENOMIC DNA]</scope>
    <source>
        <strain evidence="9">HMR AF 1038</strain>
    </source>
</reference>
<dbReference type="SMART" id="SM00025">
    <property type="entry name" value="Pumilio"/>
    <property type="match status" value="4"/>
</dbReference>
<feature type="repeat" description="Pumilio" evidence="6">
    <location>
        <begin position="452"/>
        <end position="487"/>
    </location>
</feature>
<feature type="domain" description="PUM-HD" evidence="8">
    <location>
        <begin position="387"/>
        <end position="754"/>
    </location>
</feature>
<dbReference type="PANTHER" id="PTHR13389">
    <property type="entry name" value="PUMILIO HOMOLOG 3"/>
    <property type="match status" value="1"/>
</dbReference>
<evidence type="ECO:0000313" key="9">
    <source>
        <dbReference type="EMBL" id="RLL98275.1"/>
    </source>
</evidence>
<keyword evidence="1" id="KW-0690">Ribosome biogenesis</keyword>
<evidence type="ECO:0000256" key="3">
    <source>
        <dbReference type="ARBA" id="ARBA00022737"/>
    </source>
</evidence>
<feature type="compositionally biased region" description="Acidic residues" evidence="7">
    <location>
        <begin position="154"/>
        <end position="168"/>
    </location>
</feature>
<feature type="compositionally biased region" description="Acidic residues" evidence="7">
    <location>
        <begin position="293"/>
        <end position="337"/>
    </location>
</feature>
<protein>
    <recommendedName>
        <fullName evidence="8">PUM-HD domain-containing protein</fullName>
    </recommendedName>
</protein>
<feature type="compositionally biased region" description="Basic and acidic residues" evidence="7">
    <location>
        <begin position="20"/>
        <end position="30"/>
    </location>
</feature>
<dbReference type="GO" id="GO:0006417">
    <property type="term" value="P:regulation of translation"/>
    <property type="evidence" value="ECO:0007669"/>
    <property type="project" value="TreeGrafter"/>
</dbReference>
<dbReference type="EMBL" id="NIDN02000056">
    <property type="protein sequence ID" value="RLL98275.1"/>
    <property type="molecule type" value="Genomic_DNA"/>
</dbReference>
<comment type="function">
    <text evidence="5">RNA-binding nucleolar protein required for pre-rRNA processing. Involved in production of 18S rRNA and assembly of small ribosomal subunit.</text>
</comment>
<feature type="region of interest" description="Disordered" evidence="7">
    <location>
        <begin position="1"/>
        <end position="93"/>
    </location>
</feature>
<dbReference type="PANTHER" id="PTHR13389:SF0">
    <property type="entry name" value="PUMILIO HOMOLOG 3"/>
    <property type="match status" value="1"/>
</dbReference>
<dbReference type="InterPro" id="IPR001313">
    <property type="entry name" value="Pumilio_RNA-bd_rpt"/>
</dbReference>
<dbReference type="OrthoDB" id="497380at2759"/>
<organism evidence="9 10">
    <name type="scientific">Aspergillus turcosus</name>
    <dbReference type="NCBI Taxonomy" id="1245748"/>
    <lineage>
        <taxon>Eukaryota</taxon>
        <taxon>Fungi</taxon>
        <taxon>Dikarya</taxon>
        <taxon>Ascomycota</taxon>
        <taxon>Pezizomycotina</taxon>
        <taxon>Eurotiomycetes</taxon>
        <taxon>Eurotiomycetidae</taxon>
        <taxon>Eurotiales</taxon>
        <taxon>Aspergillaceae</taxon>
        <taxon>Aspergillus</taxon>
        <taxon>Aspergillus subgen. Fumigati</taxon>
    </lineage>
</organism>
<feature type="region of interest" description="Disordered" evidence="7">
    <location>
        <begin position="895"/>
        <end position="924"/>
    </location>
</feature>
<evidence type="ECO:0000256" key="1">
    <source>
        <dbReference type="ARBA" id="ARBA00022517"/>
    </source>
</evidence>
<proteinExistence type="predicted"/>
<dbReference type="PROSITE" id="PS50302">
    <property type="entry name" value="PUM"/>
    <property type="match status" value="1"/>
</dbReference>
<dbReference type="SUPFAM" id="SSF48371">
    <property type="entry name" value="ARM repeat"/>
    <property type="match status" value="1"/>
</dbReference>
<evidence type="ECO:0000256" key="4">
    <source>
        <dbReference type="ARBA" id="ARBA00022884"/>
    </source>
</evidence>
<feature type="region of interest" description="Disordered" evidence="7">
    <location>
        <begin position="127"/>
        <end position="380"/>
    </location>
</feature>
<keyword evidence="3" id="KW-0677">Repeat</keyword>
<dbReference type="InterPro" id="IPR016024">
    <property type="entry name" value="ARM-type_fold"/>
</dbReference>
<evidence type="ECO:0000256" key="2">
    <source>
        <dbReference type="ARBA" id="ARBA00022552"/>
    </source>
</evidence>
<accession>A0A397HRD5</accession>
<dbReference type="InterPro" id="IPR011989">
    <property type="entry name" value="ARM-like"/>
</dbReference>
<feature type="compositionally biased region" description="Low complexity" evidence="7">
    <location>
        <begin position="345"/>
        <end position="357"/>
    </location>
</feature>
<dbReference type="GO" id="GO:0005730">
    <property type="term" value="C:nucleolus"/>
    <property type="evidence" value="ECO:0007669"/>
    <property type="project" value="TreeGrafter"/>
</dbReference>
<keyword evidence="10" id="KW-1185">Reference proteome</keyword>
<evidence type="ECO:0000256" key="7">
    <source>
        <dbReference type="SAM" id="MobiDB-lite"/>
    </source>
</evidence>
<name>A0A397HRD5_9EURO</name>
<comment type="caution">
    <text evidence="9">The sequence shown here is derived from an EMBL/GenBank/DDBJ whole genome shotgun (WGS) entry which is preliminary data.</text>
</comment>
<dbReference type="InterPro" id="IPR033133">
    <property type="entry name" value="PUM-HD"/>
</dbReference>
<sequence length="924" mass="104304">MPFRNFLNRRSAAPNGGEIENTREDNRASTESHPSNPLSIRKSHEKEPPEYKLSVVDDNGAYLPPSPPEKQSFWKKYPGTNRSSNHRNLVDENEPFSISRESFDSYRRSFDISARSPVGYTDTMPSRTSLDSRFSHMSPQSTQYTNGFSKPEAMEEEKFEDVGLEDEEVKPKKKGIFSRFTDSSGDAQTSGNTKPASQHLGFHIPGRKKGSNALESELVSNSAYKVDNMVGVKRPVDAGDERNGKRTKTKTAPVTTKKSKSAPVTKSVSQKSSKKDVKSGKKDKKTSKRKVEEEEDFDDDEDDFDIDDIPDSEGDEDDDEDVEMGSPSDDDEEEDVQEEKKQKTKASAASTKAEPPKNNNSREAHAKQKSLLQERKAAKPNADIIARSKQLWERLRRKSHVPLEERKKLIAELFDIIKGRVRDFVFKHDSVRVIQTALKYANLEQRKQIAQELKGHYNELAQSRYAKFLVGKLLVHGDTEVRDLIIPEFYGHVKRLIRHPEGSWILDDVYRTVATKEQKATLLREWYGAEFSIFKDEHASAELSEILEKNPEKRSPIMHFLHEMINQLVQKRTTGFTMLHDAMLQYFLNTKPGSSEANEFIELLKGDEEGDLLKNLAFTKSGSRVMCLSLAYSNAKDRKLLTRAYRDTIKLMAGDLHGHMVLLAAYEVIDDTKLTSKLIFPELLNQGMEEEARNEELLYQVNDLTARIPVLFPFAGDRVKWLVPEVDQEVLKEIREIRKETSKKEPAVRRQELVKAASPTLLSFIAARAESLLETSFGCQFIAEVLFDADGDKTAALSAVATAAKAKSDMQDSPFFGRLLKSLVQGGRFNTAEKVVEKVQPPLNFHALLYEQIKDEIMTWATGPNTFVVVALTESDEFAKKDELLKTLKKGKKELEQASAESGKDGKKAGPTSSGAKLLLEKIR</sequence>
<keyword evidence="4" id="KW-0694">RNA-binding</keyword>
<dbReference type="InterPro" id="IPR040059">
    <property type="entry name" value="PUM3"/>
</dbReference>
<dbReference type="PROSITE" id="PS50303">
    <property type="entry name" value="PUM_HD"/>
    <property type="match status" value="1"/>
</dbReference>
<evidence type="ECO:0000256" key="5">
    <source>
        <dbReference type="ARBA" id="ARBA00024893"/>
    </source>
</evidence>
<dbReference type="AlphaFoldDB" id="A0A397HRD5"/>
<dbReference type="Pfam" id="PF08144">
    <property type="entry name" value="CPL"/>
    <property type="match status" value="1"/>
</dbReference>
<feature type="compositionally biased region" description="Basic and acidic residues" evidence="7">
    <location>
        <begin position="360"/>
        <end position="377"/>
    </location>
</feature>
<dbReference type="InterPro" id="IPR012959">
    <property type="entry name" value="CPL_dom"/>
</dbReference>
<evidence type="ECO:0000259" key="8">
    <source>
        <dbReference type="PROSITE" id="PS50303"/>
    </source>
</evidence>
<evidence type="ECO:0000256" key="6">
    <source>
        <dbReference type="PROSITE-ProRule" id="PRU00317"/>
    </source>
</evidence>
<dbReference type="Proteomes" id="UP000215289">
    <property type="component" value="Unassembled WGS sequence"/>
</dbReference>
<keyword evidence="2" id="KW-0698">rRNA processing</keyword>
<feature type="compositionally biased region" description="Polar residues" evidence="7">
    <location>
        <begin position="127"/>
        <end position="148"/>
    </location>
</feature>